<evidence type="ECO:0000256" key="6">
    <source>
        <dbReference type="ARBA" id="ARBA00022989"/>
    </source>
</evidence>
<sequence length="168" mass="19246">MPNFLIRYVHFVEKWNERIGRVAMYLLFALMAVLLWGAISRAAWHPQIWTDEMGQFLLAGYFMLGGAYALQMGSAVRMDVFYSSWSTRTKAMVDAVTIFALLFYLGVLLWGGVESTAYALEYGERKSGMWRPYMAPVKMVMCFGILMMLAQCSAFFLRDVAKLRGQEI</sequence>
<dbReference type="GO" id="GO:0022857">
    <property type="term" value="F:transmembrane transporter activity"/>
    <property type="evidence" value="ECO:0007669"/>
    <property type="project" value="UniProtKB-UniRule"/>
</dbReference>
<evidence type="ECO:0000256" key="7">
    <source>
        <dbReference type="ARBA" id="ARBA00023136"/>
    </source>
</evidence>
<evidence type="ECO:0000256" key="4">
    <source>
        <dbReference type="ARBA" id="ARBA00022519"/>
    </source>
</evidence>
<comment type="function">
    <text evidence="9">Part of the tripartite ATP-independent periplasmic (TRAP) transport system.</text>
</comment>
<evidence type="ECO:0000259" key="10">
    <source>
        <dbReference type="Pfam" id="PF04290"/>
    </source>
</evidence>
<name>A0A4P8EDJ4_9RHOB</name>
<dbReference type="RefSeq" id="WP_137192490.1">
    <property type="nucleotide sequence ID" value="NZ_CP039964.1"/>
</dbReference>
<dbReference type="InterPro" id="IPR055348">
    <property type="entry name" value="DctQ"/>
</dbReference>
<evidence type="ECO:0000256" key="3">
    <source>
        <dbReference type="ARBA" id="ARBA00022475"/>
    </source>
</evidence>
<gene>
    <name evidence="11" type="ORF">EOK75_02865</name>
</gene>
<dbReference type="KEGG" id="pseb:EOK75_02865"/>
<keyword evidence="6 9" id="KW-1133">Transmembrane helix</keyword>
<evidence type="ECO:0000256" key="5">
    <source>
        <dbReference type="ARBA" id="ARBA00022692"/>
    </source>
</evidence>
<proteinExistence type="inferred from homology"/>
<evidence type="ECO:0000256" key="1">
    <source>
        <dbReference type="ARBA" id="ARBA00004429"/>
    </source>
</evidence>
<keyword evidence="12" id="KW-1185">Reference proteome</keyword>
<dbReference type="EMBL" id="CP039964">
    <property type="protein sequence ID" value="QCO54822.1"/>
    <property type="molecule type" value="Genomic_DNA"/>
</dbReference>
<accession>A0A4P8EDJ4</accession>
<keyword evidence="5 9" id="KW-0812">Transmembrane</keyword>
<keyword evidence="7 9" id="KW-0472">Membrane</keyword>
<dbReference type="PANTHER" id="PTHR35011:SF4">
    <property type="entry name" value="SLL1102 PROTEIN"/>
    <property type="match status" value="1"/>
</dbReference>
<feature type="transmembrane region" description="Helical" evidence="9">
    <location>
        <begin position="133"/>
        <end position="157"/>
    </location>
</feature>
<evidence type="ECO:0000256" key="2">
    <source>
        <dbReference type="ARBA" id="ARBA00022448"/>
    </source>
</evidence>
<keyword evidence="4 9" id="KW-0997">Cell inner membrane</keyword>
<feature type="domain" description="Tripartite ATP-independent periplasmic transporters DctQ component" evidence="10">
    <location>
        <begin position="30"/>
        <end position="160"/>
    </location>
</feature>
<dbReference type="PANTHER" id="PTHR35011">
    <property type="entry name" value="2,3-DIKETO-L-GULONATE TRAP TRANSPORTER SMALL PERMEASE PROTEIN YIAM"/>
    <property type="match status" value="1"/>
</dbReference>
<dbReference type="Pfam" id="PF04290">
    <property type="entry name" value="DctQ"/>
    <property type="match status" value="1"/>
</dbReference>
<feature type="transmembrane region" description="Helical" evidence="9">
    <location>
        <begin position="91"/>
        <end position="113"/>
    </location>
</feature>
<organism evidence="11 12">
    <name type="scientific">Pseudorhodobacter turbinis</name>
    <dbReference type="NCBI Taxonomy" id="2500533"/>
    <lineage>
        <taxon>Bacteria</taxon>
        <taxon>Pseudomonadati</taxon>
        <taxon>Pseudomonadota</taxon>
        <taxon>Alphaproteobacteria</taxon>
        <taxon>Rhodobacterales</taxon>
        <taxon>Paracoccaceae</taxon>
        <taxon>Pseudorhodobacter</taxon>
    </lineage>
</organism>
<dbReference type="Proteomes" id="UP000298631">
    <property type="component" value="Chromosome"/>
</dbReference>
<comment type="subunit">
    <text evidence="9">The complex comprises the extracytoplasmic solute receptor protein and the two transmembrane proteins.</text>
</comment>
<dbReference type="AlphaFoldDB" id="A0A4P8EDJ4"/>
<comment type="subcellular location">
    <subcellularLocation>
        <location evidence="1 9">Cell inner membrane</location>
        <topology evidence="1 9">Multi-pass membrane protein</topology>
    </subcellularLocation>
</comment>
<evidence type="ECO:0000256" key="8">
    <source>
        <dbReference type="ARBA" id="ARBA00038436"/>
    </source>
</evidence>
<reference evidence="11 12" key="1">
    <citation type="submission" date="2019-05" db="EMBL/GenBank/DDBJ databases">
        <title>Pseudorhodobacter turbinis sp. nov., isolated from the gut of the Korean turban shell.</title>
        <authorList>
            <person name="Jeong Y.-S."/>
            <person name="Kang W.-R."/>
            <person name="Bae J.-W."/>
        </authorList>
    </citation>
    <scope>NUCLEOTIDE SEQUENCE [LARGE SCALE GENOMIC DNA]</scope>
    <source>
        <strain evidence="11 12">S12M18</strain>
    </source>
</reference>
<feature type="transmembrane region" description="Helical" evidence="9">
    <location>
        <begin position="53"/>
        <end position="70"/>
    </location>
</feature>
<comment type="similarity">
    <text evidence="8 9">Belongs to the TRAP transporter small permease family.</text>
</comment>
<evidence type="ECO:0000313" key="12">
    <source>
        <dbReference type="Proteomes" id="UP000298631"/>
    </source>
</evidence>
<dbReference type="OrthoDB" id="9794346at2"/>
<keyword evidence="3" id="KW-1003">Cell membrane</keyword>
<keyword evidence="2 9" id="KW-0813">Transport</keyword>
<evidence type="ECO:0000256" key="9">
    <source>
        <dbReference type="RuleBase" id="RU369079"/>
    </source>
</evidence>
<dbReference type="InterPro" id="IPR007387">
    <property type="entry name" value="TRAP_DctQ"/>
</dbReference>
<dbReference type="GO" id="GO:0005886">
    <property type="term" value="C:plasma membrane"/>
    <property type="evidence" value="ECO:0007669"/>
    <property type="project" value="UniProtKB-SubCell"/>
</dbReference>
<feature type="transmembrane region" description="Helical" evidence="9">
    <location>
        <begin position="22"/>
        <end position="41"/>
    </location>
</feature>
<evidence type="ECO:0000313" key="11">
    <source>
        <dbReference type="EMBL" id="QCO54822.1"/>
    </source>
</evidence>
<protein>
    <recommendedName>
        <fullName evidence="9">TRAP transporter small permease protein</fullName>
    </recommendedName>
</protein>